<dbReference type="Pfam" id="PF03816">
    <property type="entry name" value="LytR_cpsA_psr"/>
    <property type="match status" value="1"/>
</dbReference>
<evidence type="ECO:0000259" key="4">
    <source>
        <dbReference type="Pfam" id="PF13399"/>
    </source>
</evidence>
<dbReference type="Proteomes" id="UP000231152">
    <property type="component" value="Unassembled WGS sequence"/>
</dbReference>
<dbReference type="InterPro" id="IPR027381">
    <property type="entry name" value="LytR/CpsA/Psr_C"/>
</dbReference>
<feature type="transmembrane region" description="Helical" evidence="2">
    <location>
        <begin position="38"/>
        <end position="59"/>
    </location>
</feature>
<dbReference type="Gene3D" id="3.30.70.2390">
    <property type="match status" value="1"/>
</dbReference>
<feature type="domain" description="Cell envelope-related transcriptional attenuator" evidence="3">
    <location>
        <begin position="111"/>
        <end position="277"/>
    </location>
</feature>
<reference evidence="5 6" key="1">
    <citation type="submission" date="2017-09" db="EMBL/GenBank/DDBJ databases">
        <title>Depth-based differentiation of microbial function through sediment-hosted aquifers and enrichment of novel symbionts in the deep terrestrial subsurface.</title>
        <authorList>
            <person name="Probst A.J."/>
            <person name="Ladd B."/>
            <person name="Jarett J.K."/>
            <person name="Geller-Mcgrath D.E."/>
            <person name="Sieber C.M."/>
            <person name="Emerson J.B."/>
            <person name="Anantharaman K."/>
            <person name="Thomas B.C."/>
            <person name="Malmstrom R."/>
            <person name="Stieglmeier M."/>
            <person name="Klingl A."/>
            <person name="Woyke T."/>
            <person name="Ryan C.M."/>
            <person name="Banfield J.F."/>
        </authorList>
    </citation>
    <scope>NUCLEOTIDE SEQUENCE [LARGE SCALE GENOMIC DNA]</scope>
    <source>
        <strain evidence="5">CG10_big_fil_rev_8_21_14_0_10_48_11</strain>
    </source>
</reference>
<evidence type="ECO:0000313" key="6">
    <source>
        <dbReference type="Proteomes" id="UP000231152"/>
    </source>
</evidence>
<evidence type="ECO:0000256" key="2">
    <source>
        <dbReference type="SAM" id="Phobius"/>
    </source>
</evidence>
<evidence type="ECO:0008006" key="7">
    <source>
        <dbReference type="Google" id="ProtNLM"/>
    </source>
</evidence>
<dbReference type="Gene3D" id="3.40.630.190">
    <property type="entry name" value="LCP protein"/>
    <property type="match status" value="1"/>
</dbReference>
<keyword evidence="2" id="KW-0812">Transmembrane</keyword>
<organism evidence="5 6">
    <name type="scientific">Candidatus Uhrbacteria bacterium CG10_big_fil_rev_8_21_14_0_10_48_11</name>
    <dbReference type="NCBI Taxonomy" id="1975037"/>
    <lineage>
        <taxon>Bacteria</taxon>
        <taxon>Candidatus Uhriibacteriota</taxon>
    </lineage>
</organism>
<evidence type="ECO:0000313" key="5">
    <source>
        <dbReference type="EMBL" id="PJE76069.1"/>
    </source>
</evidence>
<dbReference type="NCBIfam" id="TIGR00350">
    <property type="entry name" value="lytR_cpsA_psr"/>
    <property type="match status" value="1"/>
</dbReference>
<evidence type="ECO:0000259" key="3">
    <source>
        <dbReference type="Pfam" id="PF03816"/>
    </source>
</evidence>
<accession>A0A2M8LF61</accession>
<evidence type="ECO:0000256" key="1">
    <source>
        <dbReference type="ARBA" id="ARBA00006068"/>
    </source>
</evidence>
<sequence length="496" mass="53667">MDKPTVNLLDASKRPVITPPTFEPPKPPHKQHHRVRTFVAGAVIVGSVFLLANVVIPGIRLSQTFGSSGIFEQLTHLTFSGSRTLIGEDGDRINILLLGVGGAGHDGSYLTDTVILASIQPSTSRVSLISLPRDLVIPYQDGRWRKLNEIYVAGQATTPDDPGSTATRTVGAFLNSNIPYYVLVDFNGFEKLIDAVDGVDVSVDRTFTDPTFPVQGAEDAANYADREMSVTFTAGWQHMNGERALIYARSRHGNNGEGSDFSRAKRQQKIILALKDSVLNIGVLLNPVTMNRLTGELSAHLKTNLEPWQALRLYELGKNVQTDQVIRANIDDSPNSLLVSSINGDGAYMLRPKVGDFSQLQQLVQDIFNNSELIQEPARVEVLNGTKTNGLATDVSNLLVARGYNVVRIGNADDQTLAKTTIYDYTNGARPTALAALRVLLNATVATTVPSWLVPTVSAVDPNAADFAAPPLSSKADFVIMIGNDWSATTAPDHTP</sequence>
<dbReference type="PANTHER" id="PTHR33392:SF6">
    <property type="entry name" value="POLYISOPRENYL-TEICHOIC ACID--PEPTIDOGLYCAN TEICHOIC ACID TRANSFERASE TAGU"/>
    <property type="match status" value="1"/>
</dbReference>
<feature type="domain" description="LytR/CpsA/Psr regulator C-terminal" evidence="4">
    <location>
        <begin position="379"/>
        <end position="486"/>
    </location>
</feature>
<proteinExistence type="inferred from homology"/>
<name>A0A2M8LF61_9BACT</name>
<dbReference type="EMBL" id="PFET01000005">
    <property type="protein sequence ID" value="PJE76069.1"/>
    <property type="molecule type" value="Genomic_DNA"/>
</dbReference>
<comment type="caution">
    <text evidence="5">The sequence shown here is derived from an EMBL/GenBank/DDBJ whole genome shotgun (WGS) entry which is preliminary data.</text>
</comment>
<dbReference type="Pfam" id="PF13399">
    <property type="entry name" value="LytR_C"/>
    <property type="match status" value="1"/>
</dbReference>
<protein>
    <recommendedName>
        <fullName evidence="7">Cell envelope-related transcriptional attenuator domain-containing protein</fullName>
    </recommendedName>
</protein>
<dbReference type="InterPro" id="IPR050922">
    <property type="entry name" value="LytR/CpsA/Psr_CW_biosynth"/>
</dbReference>
<comment type="similarity">
    <text evidence="1">Belongs to the LytR/CpsA/Psr (LCP) family.</text>
</comment>
<keyword evidence="2" id="KW-1133">Transmembrane helix</keyword>
<dbReference type="PANTHER" id="PTHR33392">
    <property type="entry name" value="POLYISOPRENYL-TEICHOIC ACID--PEPTIDOGLYCAN TEICHOIC ACID TRANSFERASE TAGU"/>
    <property type="match status" value="1"/>
</dbReference>
<keyword evidence="2" id="KW-0472">Membrane</keyword>
<gene>
    <name evidence="5" type="ORF">COV04_00870</name>
</gene>
<dbReference type="AlphaFoldDB" id="A0A2M8LF61"/>
<dbReference type="InterPro" id="IPR004474">
    <property type="entry name" value="LytR_CpsA_psr"/>
</dbReference>